<dbReference type="OrthoDB" id="3353471at2759"/>
<name>L7JT72_TRAHO</name>
<evidence type="ECO:0000313" key="2">
    <source>
        <dbReference type="Proteomes" id="UP000011185"/>
    </source>
</evidence>
<gene>
    <name evidence="1" type="ORF">THOM_2855</name>
</gene>
<feature type="non-terminal residue" evidence="1">
    <location>
        <position position="1"/>
    </location>
</feature>
<dbReference type="VEuPathDB" id="MicrosporidiaDB:THOM_2855"/>
<sequence>VYGQLYVALSRVCHADSLKVYITEDNGDQGKADNKMVYTKNVVYNELLH</sequence>
<organism evidence="1 2">
    <name type="scientific">Trachipleistophora hominis</name>
    <name type="common">Microsporidian parasite</name>
    <dbReference type="NCBI Taxonomy" id="72359"/>
    <lineage>
        <taxon>Eukaryota</taxon>
        <taxon>Fungi</taxon>
        <taxon>Fungi incertae sedis</taxon>
        <taxon>Microsporidia</taxon>
        <taxon>Pleistophoridae</taxon>
        <taxon>Trachipleistophora</taxon>
    </lineage>
</organism>
<dbReference type="InParanoid" id="L7JT72"/>
<protein>
    <submittedName>
        <fullName evidence="1">Uncharacterized protein</fullName>
    </submittedName>
</protein>
<proteinExistence type="predicted"/>
<dbReference type="EMBL" id="JH994058">
    <property type="protein sequence ID" value="ELQ74226.1"/>
    <property type="molecule type" value="Genomic_DNA"/>
</dbReference>
<accession>L7JT72</accession>
<dbReference type="HOGENOM" id="CLU_3263277_0_0_1"/>
<reference evidence="1 2" key="1">
    <citation type="journal article" date="2012" name="PLoS Pathog.">
        <title>The genome of the obligate intracellular parasite Trachipleistophora hominis: new insights into microsporidian genome dynamics and reductive evolution.</title>
        <authorList>
            <person name="Heinz E."/>
            <person name="Williams T.A."/>
            <person name="Nakjang S."/>
            <person name="Noel C.J."/>
            <person name="Swan D.C."/>
            <person name="Goldberg A.V."/>
            <person name="Harris S.R."/>
            <person name="Weinmaier T."/>
            <person name="Markert S."/>
            <person name="Becher D."/>
            <person name="Bernhardt J."/>
            <person name="Dagan T."/>
            <person name="Hacker C."/>
            <person name="Lucocq J.M."/>
            <person name="Schweder T."/>
            <person name="Rattei T."/>
            <person name="Hall N."/>
            <person name="Hirt R.P."/>
            <person name="Embley T.M."/>
        </authorList>
    </citation>
    <scope>NUCLEOTIDE SEQUENCE [LARGE SCALE GENOMIC DNA]</scope>
</reference>
<dbReference type="AlphaFoldDB" id="L7JT72"/>
<evidence type="ECO:0000313" key="1">
    <source>
        <dbReference type="EMBL" id="ELQ74226.1"/>
    </source>
</evidence>
<dbReference type="Proteomes" id="UP000011185">
    <property type="component" value="Unassembled WGS sequence"/>
</dbReference>
<keyword evidence="2" id="KW-1185">Reference proteome</keyword>